<keyword evidence="3" id="KW-1185">Reference proteome</keyword>
<organism evidence="2 3">
    <name type="scientific">Frankia alni (strain DSM 45986 / CECT 9034 / ACN14a)</name>
    <dbReference type="NCBI Taxonomy" id="326424"/>
    <lineage>
        <taxon>Bacteria</taxon>
        <taxon>Bacillati</taxon>
        <taxon>Actinomycetota</taxon>
        <taxon>Actinomycetes</taxon>
        <taxon>Frankiales</taxon>
        <taxon>Frankiaceae</taxon>
        <taxon>Frankia</taxon>
    </lineage>
</organism>
<dbReference type="AlphaFoldDB" id="Q0RSE4"/>
<dbReference type="Proteomes" id="UP000000657">
    <property type="component" value="Chromosome"/>
</dbReference>
<dbReference type="EMBL" id="CT573213">
    <property type="protein sequence ID" value="CAJ59519.1"/>
    <property type="molecule type" value="Genomic_DNA"/>
</dbReference>
<feature type="region of interest" description="Disordered" evidence="1">
    <location>
        <begin position="231"/>
        <end position="267"/>
    </location>
</feature>
<gene>
    <name evidence="2" type="ordered locus">FRAAL0851</name>
</gene>
<dbReference type="HOGENOM" id="CLU_550684_0_0_11"/>
<accession>Q0RSE4</accession>
<reference evidence="2 3" key="1">
    <citation type="journal article" date="2007" name="Genome Res.">
        <title>Genome characteristics of facultatively symbiotic Frankia sp. strains reflect host range and host plant biogeography.</title>
        <authorList>
            <person name="Normand P."/>
            <person name="Lapierre P."/>
            <person name="Tisa L.S."/>
            <person name="Gogarten J.P."/>
            <person name="Alloisio N."/>
            <person name="Bagnarol E."/>
            <person name="Bassi C.A."/>
            <person name="Berry A.M."/>
            <person name="Bickhart D.M."/>
            <person name="Choisne N."/>
            <person name="Couloux A."/>
            <person name="Cournoyer B."/>
            <person name="Cruveiller S."/>
            <person name="Daubin V."/>
            <person name="Demange N."/>
            <person name="Francino M.P."/>
            <person name="Goltsman E."/>
            <person name="Huang Y."/>
            <person name="Kopp O.R."/>
            <person name="Labarre L."/>
            <person name="Lapidus A."/>
            <person name="Lavire C."/>
            <person name="Marechal J."/>
            <person name="Martinez M."/>
            <person name="Mastronunzio J.E."/>
            <person name="Mullin B.C."/>
            <person name="Niemann J."/>
            <person name="Pujic P."/>
            <person name="Rawnsley T."/>
            <person name="Rouy Z."/>
            <person name="Schenowitz C."/>
            <person name="Sellstedt A."/>
            <person name="Tavares F."/>
            <person name="Tomkins J.P."/>
            <person name="Vallenet D."/>
            <person name="Valverde C."/>
            <person name="Wall L.G."/>
            <person name="Wang Y."/>
            <person name="Medigue C."/>
            <person name="Benson D.R."/>
        </authorList>
    </citation>
    <scope>NUCLEOTIDE SEQUENCE [LARGE SCALE GENOMIC DNA]</scope>
    <source>
        <strain evidence="3">DSM 45986 / CECT 9034 / ACN14a</strain>
    </source>
</reference>
<evidence type="ECO:0000313" key="3">
    <source>
        <dbReference type="Proteomes" id="UP000000657"/>
    </source>
</evidence>
<sequence>MLPRLLPRLRPRRAAVGAEPKKQTVHVPVRRLDLTLEFDEERAAWDLVVGDGRAGPAGLAAARLLPDVVASADAGTSPRLLWISVELPGGDPDAAPSHGALRLVGRLFGAQTARLICRRPPAGAEPSAVVCAVSSVLAAQWRAGRLCLLLSSMPVMVDAPWRPLEAALLAASVGLGECSAGLGAQARSSVRAWGEGDLLDGVPHRSRPRAVRRLAQLADLLDAERKRAGEVHGASTRVASDRGDGEDGDGPSGLRAPGPAAASNGRLGMADPVERYLVDLDQRLVDPDVVQWRQGAKIAWSRQRGILEVRVRVVTGADVTGHWARAHEDVPNALPRVRHLGAFAPEPDTAAAGGVARLLVPPAVPAHRLRLDVTDRPLQRVVSSTSQARFEALAAGRRAGSHERRREWELAAKAWMRCDDGWMDADRPDMAALARRRAAACWRTLGEHAVAAATDRSAYEQAERLEKPWIFEHLGRLEPEPMEFDAELLDADDRW</sequence>
<name>Q0RSE4_FRAAA</name>
<protein>
    <submittedName>
        <fullName evidence="2">Uncharacterized protein</fullName>
    </submittedName>
</protein>
<evidence type="ECO:0000313" key="2">
    <source>
        <dbReference type="EMBL" id="CAJ59519.1"/>
    </source>
</evidence>
<evidence type="ECO:0000256" key="1">
    <source>
        <dbReference type="SAM" id="MobiDB-lite"/>
    </source>
</evidence>
<proteinExistence type="predicted"/>
<dbReference type="STRING" id="326424.FRAAL0851"/>
<dbReference type="KEGG" id="fal:FRAAL0851"/>